<evidence type="ECO:0000256" key="3">
    <source>
        <dbReference type="ARBA" id="ARBA00022989"/>
    </source>
</evidence>
<accession>A0AAD7KFU1</accession>
<comment type="caution">
    <text evidence="5">The sequence shown here is derived from an EMBL/GenBank/DDBJ whole genome shotgun (WGS) entry which is preliminary data.</text>
</comment>
<evidence type="ECO:0000256" key="2">
    <source>
        <dbReference type="ARBA" id="ARBA00022692"/>
    </source>
</evidence>
<dbReference type="PANTHER" id="PTHR46283">
    <property type="entry name" value="E3 UBIQUITIN-PROTEIN LIGASE MARCH5"/>
    <property type="match status" value="1"/>
</dbReference>
<evidence type="ECO:0000256" key="1">
    <source>
        <dbReference type="ARBA" id="ARBA00004141"/>
    </source>
</evidence>
<evidence type="ECO:0000313" key="6">
    <source>
        <dbReference type="Proteomes" id="UP001215280"/>
    </source>
</evidence>
<dbReference type="Gene3D" id="3.30.40.10">
    <property type="entry name" value="Zinc/RING finger domain, C3HC4 (zinc finger)"/>
    <property type="match status" value="1"/>
</dbReference>
<sequence length="473" mass="53213">MDNIPTLDDLRVKSCFICLEEEHAPAPSKATTWVHPCPNCPLLAHDKCLLRWISSLPLKQKRRRRLRNEAPTNRHTIFVLDTFRCPRCRRGYELANPKPPRLHGLAMLLDTVYVLVAELADIGCTAFGLATIQVIPLALSVESRLAILSGMLIYELAFLDSFLGTEMTSLLIPSRFSDLGRSLFIVGPTIPFRLLLPGTIPRWIIPLYLSLPLLLHGISEFGVLPTLDSLSEGPSTSRPMISTWPPSPALLGLAIVPIIRPVYNRLFSRFRTWVLGSLPPHREKRYLSDRVRSIFFFGARPPLRPPTANVLLQDQDPAPIVIADAIVQKDQSSFTHDVLHAVMSVAFPRMFGEALHVVSEHSLYLRRFLGLRPSSIPASGVFSYYNWVAMALPQRALAVGGLLLGGSWIWADVDPVWWRYSLGSGIFVLAKDCFELYRLWLQKHEVQSRTIKSRDFTGVDVTELDLIAPERFA</sequence>
<keyword evidence="3" id="KW-1133">Transmembrane helix</keyword>
<dbReference type="InterPro" id="IPR013083">
    <property type="entry name" value="Znf_RING/FYVE/PHD"/>
</dbReference>
<reference evidence="5" key="1">
    <citation type="submission" date="2023-03" db="EMBL/GenBank/DDBJ databases">
        <title>Massive genome expansion in bonnet fungi (Mycena s.s.) driven by repeated elements and novel gene families across ecological guilds.</title>
        <authorList>
            <consortium name="Lawrence Berkeley National Laboratory"/>
            <person name="Harder C.B."/>
            <person name="Miyauchi S."/>
            <person name="Viragh M."/>
            <person name="Kuo A."/>
            <person name="Thoen E."/>
            <person name="Andreopoulos B."/>
            <person name="Lu D."/>
            <person name="Skrede I."/>
            <person name="Drula E."/>
            <person name="Henrissat B."/>
            <person name="Morin E."/>
            <person name="Kohler A."/>
            <person name="Barry K."/>
            <person name="LaButti K."/>
            <person name="Morin E."/>
            <person name="Salamov A."/>
            <person name="Lipzen A."/>
            <person name="Mereny Z."/>
            <person name="Hegedus B."/>
            <person name="Baldrian P."/>
            <person name="Stursova M."/>
            <person name="Weitz H."/>
            <person name="Taylor A."/>
            <person name="Grigoriev I.V."/>
            <person name="Nagy L.G."/>
            <person name="Martin F."/>
            <person name="Kauserud H."/>
        </authorList>
    </citation>
    <scope>NUCLEOTIDE SEQUENCE</scope>
    <source>
        <strain evidence="5">CBHHK188m</strain>
    </source>
</reference>
<dbReference type="Proteomes" id="UP001215280">
    <property type="component" value="Unassembled WGS sequence"/>
</dbReference>
<comment type="subcellular location">
    <subcellularLocation>
        <location evidence="1">Membrane</location>
        <topology evidence="1">Multi-pass membrane protein</topology>
    </subcellularLocation>
</comment>
<dbReference type="EMBL" id="JARJLG010000003">
    <property type="protein sequence ID" value="KAJ7782370.1"/>
    <property type="molecule type" value="Genomic_DNA"/>
</dbReference>
<proteinExistence type="predicted"/>
<keyword evidence="2" id="KW-0812">Transmembrane</keyword>
<organism evidence="5 6">
    <name type="scientific">Mycena maculata</name>
    <dbReference type="NCBI Taxonomy" id="230809"/>
    <lineage>
        <taxon>Eukaryota</taxon>
        <taxon>Fungi</taxon>
        <taxon>Dikarya</taxon>
        <taxon>Basidiomycota</taxon>
        <taxon>Agaricomycotina</taxon>
        <taxon>Agaricomycetes</taxon>
        <taxon>Agaricomycetidae</taxon>
        <taxon>Agaricales</taxon>
        <taxon>Marasmiineae</taxon>
        <taxon>Mycenaceae</taxon>
        <taxon>Mycena</taxon>
    </lineage>
</organism>
<keyword evidence="6" id="KW-1185">Reference proteome</keyword>
<evidence type="ECO:0000313" key="5">
    <source>
        <dbReference type="EMBL" id="KAJ7782370.1"/>
    </source>
</evidence>
<dbReference type="GO" id="GO:0016020">
    <property type="term" value="C:membrane"/>
    <property type="evidence" value="ECO:0007669"/>
    <property type="project" value="UniProtKB-SubCell"/>
</dbReference>
<protein>
    <recommendedName>
        <fullName evidence="7">RING-CH-type domain-containing protein</fullName>
    </recommendedName>
</protein>
<name>A0AAD7KFU1_9AGAR</name>
<evidence type="ECO:0000256" key="4">
    <source>
        <dbReference type="ARBA" id="ARBA00023136"/>
    </source>
</evidence>
<keyword evidence="4" id="KW-0472">Membrane</keyword>
<evidence type="ECO:0008006" key="7">
    <source>
        <dbReference type="Google" id="ProtNLM"/>
    </source>
</evidence>
<gene>
    <name evidence="5" type="ORF">DFH07DRAFT_790432</name>
</gene>
<dbReference type="AlphaFoldDB" id="A0AAD7KFU1"/>